<keyword evidence="2" id="KW-1185">Reference proteome</keyword>
<proteinExistence type="predicted"/>
<sequence>MKKWLISTGRYLRSRYVLFLLGAWLVFLMEFLSRSSAKDAVQWTYHHIPAFLANMVLLTGLLMLFTAIFGRTRWAYWTVFAIAFLLSLISGIKMKILGVPLLPTDFVLTSETEDMTQYLQNIMKPKTLIGIAVYVASSFGLLYFIPEMVRKIRGKERIAFVAAAAIFIAFVYYQPKAMMQGVFGIEEKPWNQKDNILSNGLMLSTLLNLNHMNVSKVAGYDENAITAIVNRASDPVQAGQTDVKPNIIVVLSEAFWDPTVIPNLSFSKDPIPGFHQLSEKFSSGWLLSPQYGGGTANVEYEVLTGNSMRFMPPGSTPYNQYMTRQVDSLASIASRQGYNTVSINPFHNWFFNSKTVYKNMGFSKFISQEFFDQKFEGPYLADDEAANLIIKESKASSGPDMIFTNTMENHFHFWPGKFKENTFKISGVDGQAKGFLETLSQGINGADRMLLKLVDHFSQTNEPTILVFFGDHLPSLGDDYKGFIDAKYISGTDDPDFLTKMYRTPLLIWNNYLPEGREDLYMSPSFLGPYILEKAQLKGTYYTDYLKELYKKIPVIPPQDYYAKMNIKAEDLKDYEKLQYDIMFGEQHGYAEIKDKILSPNFTLGLGTMDITSVTPVDPAAAPGHDMKVEIAGHNFPELSTVVVNGKTVKSTYDCHEKLLATIPAELNKAGTPLEIKIHVIDSKDTVIAETPAFKLER</sequence>
<dbReference type="Proteomes" id="UP001631969">
    <property type="component" value="Unassembled WGS sequence"/>
</dbReference>
<reference evidence="1" key="1">
    <citation type="submission" date="2024-12" db="EMBL/GenBank/DDBJ databases">
        <authorList>
            <person name="Wu N."/>
        </authorList>
    </citation>
    <scope>NUCLEOTIDE SEQUENCE</scope>
    <source>
        <strain evidence="1">P15</strain>
    </source>
</reference>
<organism evidence="1 2">
    <name type="scientific">Paenibacillus mesotrionivorans</name>
    <dbReference type="NCBI Taxonomy" id="3160968"/>
    <lineage>
        <taxon>Bacteria</taxon>
        <taxon>Bacillati</taxon>
        <taxon>Bacillota</taxon>
        <taxon>Bacilli</taxon>
        <taxon>Bacillales</taxon>
        <taxon>Paenibacillaceae</taxon>
        <taxon>Paenibacillus</taxon>
    </lineage>
</organism>
<gene>
    <name evidence="1" type="ORF">ACI1P1_18225</name>
</gene>
<name>A0ACC7P0G6_9BACL</name>
<comment type="caution">
    <text evidence="1">The sequence shown here is derived from an EMBL/GenBank/DDBJ whole genome shotgun (WGS) entry which is preliminary data.</text>
</comment>
<evidence type="ECO:0000313" key="1">
    <source>
        <dbReference type="EMBL" id="MFM9330240.1"/>
    </source>
</evidence>
<protein>
    <submittedName>
        <fullName evidence="1">LTA synthase family protein</fullName>
    </submittedName>
</protein>
<evidence type="ECO:0000313" key="2">
    <source>
        <dbReference type="Proteomes" id="UP001631969"/>
    </source>
</evidence>
<dbReference type="EMBL" id="JBJURJ010000012">
    <property type="protein sequence ID" value="MFM9330240.1"/>
    <property type="molecule type" value="Genomic_DNA"/>
</dbReference>
<accession>A0ACC7P0G6</accession>